<comment type="caution">
    <text evidence="1">The sequence shown here is derived from an EMBL/GenBank/DDBJ whole genome shotgun (WGS) entry which is preliminary data.</text>
</comment>
<gene>
    <name evidence="1" type="ORF">EDD28_1317</name>
</gene>
<dbReference type="EMBL" id="RKHQ01000001">
    <property type="protein sequence ID" value="ROR96726.1"/>
    <property type="molecule type" value="Genomic_DNA"/>
</dbReference>
<proteinExistence type="predicted"/>
<accession>A0A3N2DA97</accession>
<name>A0A3N2DA97_9MICO</name>
<dbReference type="Proteomes" id="UP000275356">
    <property type="component" value="Unassembled WGS sequence"/>
</dbReference>
<dbReference type="RefSeq" id="WP_123738864.1">
    <property type="nucleotide sequence ID" value="NZ_RKHQ01000001.1"/>
</dbReference>
<dbReference type="AlphaFoldDB" id="A0A3N2DA97"/>
<dbReference type="OrthoDB" id="9806494at2"/>
<dbReference type="PANTHER" id="PTHR36439:SF1">
    <property type="entry name" value="DUF1697 DOMAIN-CONTAINING PROTEIN"/>
    <property type="match status" value="1"/>
</dbReference>
<dbReference type="Gene3D" id="3.30.70.1280">
    <property type="entry name" value="SP0830-like domains"/>
    <property type="match status" value="1"/>
</dbReference>
<evidence type="ECO:0000313" key="1">
    <source>
        <dbReference type="EMBL" id="ROR96726.1"/>
    </source>
</evidence>
<protein>
    <submittedName>
        <fullName evidence="1">Uncharacterized protein (DUF1697 family)</fullName>
    </submittedName>
</protein>
<dbReference type="InterPro" id="IPR012545">
    <property type="entry name" value="DUF1697"/>
</dbReference>
<dbReference type="Pfam" id="PF08002">
    <property type="entry name" value="DUF1697"/>
    <property type="match status" value="1"/>
</dbReference>
<reference evidence="1 2" key="1">
    <citation type="submission" date="2018-11" db="EMBL/GenBank/DDBJ databases">
        <title>Sequencing the genomes of 1000 actinobacteria strains.</title>
        <authorList>
            <person name="Klenk H.-P."/>
        </authorList>
    </citation>
    <scope>NUCLEOTIDE SEQUENCE [LARGE SCALE GENOMIC DNA]</scope>
    <source>
        <strain evidence="1 2">DSM 13521</strain>
    </source>
</reference>
<sequence>MTPPPAEHRRWAALVRGVGGPTAMRMPDLRAALERAGLSGVTTLQVAGNVVVDPDGRRPEEIAALVNATVRDAFGHDLPVLVRTHEQLLDLAARNPYAGSHQGRWVLTMALDRAIDDVTAAAVAEAAARRSPADALTVDGREVFVRYEGGVATSRLQGTWIERQLGAVGTARNHNTIERLIALTA</sequence>
<evidence type="ECO:0000313" key="2">
    <source>
        <dbReference type="Proteomes" id="UP000275356"/>
    </source>
</evidence>
<dbReference type="PANTHER" id="PTHR36439">
    <property type="entry name" value="BLL4334 PROTEIN"/>
    <property type="match status" value="1"/>
</dbReference>
<dbReference type="SUPFAM" id="SSF160379">
    <property type="entry name" value="SP0830-like"/>
    <property type="match status" value="1"/>
</dbReference>
<organism evidence="1 2">
    <name type="scientific">Salana multivorans</name>
    <dbReference type="NCBI Taxonomy" id="120377"/>
    <lineage>
        <taxon>Bacteria</taxon>
        <taxon>Bacillati</taxon>
        <taxon>Actinomycetota</taxon>
        <taxon>Actinomycetes</taxon>
        <taxon>Micrococcales</taxon>
        <taxon>Beutenbergiaceae</taxon>
        <taxon>Salana</taxon>
    </lineage>
</organism>
<keyword evidence="2" id="KW-1185">Reference proteome</keyword>
<dbReference type="PIRSF" id="PIRSF008502">
    <property type="entry name" value="UCP008502"/>
    <property type="match status" value="1"/>
</dbReference>